<dbReference type="InterPro" id="IPR045569">
    <property type="entry name" value="Metalloprtase-TldD/E_C"/>
</dbReference>
<name>A0A0F9KV72_9ZZZZ</name>
<dbReference type="AlphaFoldDB" id="A0A0F9KV72"/>
<dbReference type="PANTHER" id="PTHR30624:SF0">
    <property type="entry name" value="METALLOPROTEASE SLR0863"/>
    <property type="match status" value="1"/>
</dbReference>
<comment type="similarity">
    <text evidence="1">Belongs to the peptidase U62 family.</text>
</comment>
<dbReference type="Gene3D" id="3.30.2290.10">
    <property type="entry name" value="PmbA/TldD superfamily"/>
    <property type="match status" value="1"/>
</dbReference>
<keyword evidence="2" id="KW-0645">Protease</keyword>
<dbReference type="GO" id="GO:0006508">
    <property type="term" value="P:proteolysis"/>
    <property type="evidence" value="ECO:0007669"/>
    <property type="project" value="InterPro"/>
</dbReference>
<sequence length="513" mass="56933">MKIHIEILDKLKEQISATVSGYYKSLKDCKYLDLRLGISEFRSASSENGKAKGVRDDCDLSFGIRVIAGGMPSWGFYGQSLGKNDLKSREIARLIKSGVNTAYERAIANAKKKSEFKEVADSLTGVRLAEVEVCQETVPAEFEIDPRKITLQKILGMSMDVSKQMKALDASVRFTAVEITTGITRELFCSSEGAKIDQSFPLTQGVIYVSAQKEESSPEVYYDYVGDLKGWEVIEGENVYNLSLLDFALERTRDTIELSGAEFLKTSEKEEVVVTDPHFNTLLVHEIIGHPTEEDRVLKMETAYAGRSWLFYNLNENQIGNQIASPLVNAFSDPTMMGYGHYKYDSEGTPARRVNLIENGILKGFLNGRETSAVLGHEPNGSMRATDPSLVPLVRMTNAAFGPGEKTPEDIIKEVRDGYYVVNHRIPSISESRENFRISAQKVYKIENGNLTRLYRGGGIMANSKDFLMSIDAVGNDFKLYPVPNCGKGQPMQIMRVGNGGPTLRGRARVTGC</sequence>
<evidence type="ECO:0000259" key="5">
    <source>
        <dbReference type="Pfam" id="PF01523"/>
    </source>
</evidence>
<dbReference type="Pfam" id="PF19289">
    <property type="entry name" value="PmbA_TldD_3rd"/>
    <property type="match status" value="1"/>
</dbReference>
<proteinExistence type="inferred from homology"/>
<dbReference type="InterPro" id="IPR002510">
    <property type="entry name" value="Metalloprtase-TldD/E_N"/>
</dbReference>
<dbReference type="GO" id="GO:0008237">
    <property type="term" value="F:metallopeptidase activity"/>
    <property type="evidence" value="ECO:0007669"/>
    <property type="project" value="InterPro"/>
</dbReference>
<protein>
    <recommendedName>
        <fullName evidence="8">TldD/PmbA family protein</fullName>
    </recommendedName>
</protein>
<dbReference type="GO" id="GO:0005829">
    <property type="term" value="C:cytosol"/>
    <property type="evidence" value="ECO:0007669"/>
    <property type="project" value="TreeGrafter"/>
</dbReference>
<dbReference type="InterPro" id="IPR035068">
    <property type="entry name" value="TldD/PmbA_N"/>
</dbReference>
<evidence type="ECO:0000256" key="3">
    <source>
        <dbReference type="ARBA" id="ARBA00022801"/>
    </source>
</evidence>
<dbReference type="SUPFAM" id="SSF111283">
    <property type="entry name" value="Putative modulator of DNA gyrase, PmbA/TldD"/>
    <property type="match status" value="1"/>
</dbReference>
<reference evidence="7" key="1">
    <citation type="journal article" date="2015" name="Nature">
        <title>Complex archaea that bridge the gap between prokaryotes and eukaryotes.</title>
        <authorList>
            <person name="Spang A."/>
            <person name="Saw J.H."/>
            <person name="Jorgensen S.L."/>
            <person name="Zaremba-Niedzwiedzka K."/>
            <person name="Martijn J."/>
            <person name="Lind A.E."/>
            <person name="van Eijk R."/>
            <person name="Schleper C."/>
            <person name="Guy L."/>
            <person name="Ettema T.J."/>
        </authorList>
    </citation>
    <scope>NUCLEOTIDE SEQUENCE</scope>
</reference>
<dbReference type="PANTHER" id="PTHR30624">
    <property type="entry name" value="UNCHARACTERIZED PROTEIN TLDD AND PMBA"/>
    <property type="match status" value="1"/>
</dbReference>
<dbReference type="Pfam" id="PF01523">
    <property type="entry name" value="PmbA_TldD_1st"/>
    <property type="match status" value="1"/>
</dbReference>
<feature type="domain" description="Metalloprotease TldD/E N-terminal" evidence="5">
    <location>
        <begin position="33"/>
        <end position="99"/>
    </location>
</feature>
<comment type="caution">
    <text evidence="7">The sequence shown here is derived from an EMBL/GenBank/DDBJ whole genome shotgun (WGS) entry which is preliminary data.</text>
</comment>
<evidence type="ECO:0000256" key="4">
    <source>
        <dbReference type="ARBA" id="ARBA00023049"/>
    </source>
</evidence>
<evidence type="ECO:0008006" key="8">
    <source>
        <dbReference type="Google" id="ProtNLM"/>
    </source>
</evidence>
<evidence type="ECO:0000313" key="7">
    <source>
        <dbReference type="EMBL" id="KKM86254.1"/>
    </source>
</evidence>
<organism evidence="7">
    <name type="scientific">marine sediment metagenome</name>
    <dbReference type="NCBI Taxonomy" id="412755"/>
    <lineage>
        <taxon>unclassified sequences</taxon>
        <taxon>metagenomes</taxon>
        <taxon>ecological metagenomes</taxon>
    </lineage>
</organism>
<keyword evidence="4" id="KW-0482">Metalloprotease</keyword>
<dbReference type="EMBL" id="LAZR01007285">
    <property type="protein sequence ID" value="KKM86254.1"/>
    <property type="molecule type" value="Genomic_DNA"/>
</dbReference>
<dbReference type="InterPro" id="IPR036059">
    <property type="entry name" value="TldD/PmbA_sf"/>
</dbReference>
<evidence type="ECO:0000259" key="6">
    <source>
        <dbReference type="Pfam" id="PF19289"/>
    </source>
</evidence>
<accession>A0A0F9KV72</accession>
<gene>
    <name evidence="7" type="ORF">LCGC14_1280850</name>
</gene>
<dbReference type="InterPro" id="IPR051463">
    <property type="entry name" value="Peptidase_U62_metallo"/>
</dbReference>
<keyword evidence="3" id="KW-0378">Hydrolase</keyword>
<evidence type="ECO:0000256" key="2">
    <source>
        <dbReference type="ARBA" id="ARBA00022670"/>
    </source>
</evidence>
<evidence type="ECO:0000256" key="1">
    <source>
        <dbReference type="ARBA" id="ARBA00005836"/>
    </source>
</evidence>
<feature type="domain" description="Metalloprotease TldD/E C-terminal" evidence="6">
    <location>
        <begin position="273"/>
        <end position="505"/>
    </location>
</feature>